<dbReference type="EMBL" id="CP033926">
    <property type="protein sequence ID" value="AZB00166.1"/>
    <property type="molecule type" value="Genomic_DNA"/>
</dbReference>
<comment type="similarity">
    <text evidence="1">Belongs to the type-I restriction system S methylase family.</text>
</comment>
<dbReference type="InterPro" id="IPR000055">
    <property type="entry name" value="Restrct_endonuc_typeI_TRD"/>
</dbReference>
<dbReference type="SUPFAM" id="SSF116734">
    <property type="entry name" value="DNA methylase specificity domain"/>
    <property type="match status" value="2"/>
</dbReference>
<keyword evidence="2" id="KW-0680">Restriction system</keyword>
<evidence type="ECO:0000313" key="6">
    <source>
        <dbReference type="Proteomes" id="UP000279541"/>
    </source>
</evidence>
<evidence type="ECO:0000256" key="1">
    <source>
        <dbReference type="ARBA" id="ARBA00010923"/>
    </source>
</evidence>
<organism evidence="5 6">
    <name type="scientific">Chryseobacterium joostei</name>
    <dbReference type="NCBI Taxonomy" id="112234"/>
    <lineage>
        <taxon>Bacteria</taxon>
        <taxon>Pseudomonadati</taxon>
        <taxon>Bacteroidota</taxon>
        <taxon>Flavobacteriia</taxon>
        <taxon>Flavobacteriales</taxon>
        <taxon>Weeksellaceae</taxon>
        <taxon>Chryseobacterium group</taxon>
        <taxon>Chryseobacterium</taxon>
    </lineage>
</organism>
<name>A0ABM7BNB7_9FLAO</name>
<gene>
    <name evidence="5" type="ORF">EG359_11265</name>
</gene>
<keyword evidence="5" id="KW-0540">Nuclease</keyword>
<protein>
    <submittedName>
        <fullName evidence="5">Restriction endonuclease subunit S</fullName>
    </submittedName>
</protein>
<dbReference type="InterPro" id="IPR044946">
    <property type="entry name" value="Restrct_endonuc_typeI_TRD_sf"/>
</dbReference>
<feature type="domain" description="Type I restriction modification DNA specificity" evidence="4">
    <location>
        <begin position="13"/>
        <end position="159"/>
    </location>
</feature>
<reference evidence="5 6" key="1">
    <citation type="submission" date="2018-11" db="EMBL/GenBank/DDBJ databases">
        <title>Proposal to divide the Flavobacteriaceae and reorganize its genera based on Amino Acid Identity values calculated from whole genome sequences.</title>
        <authorList>
            <person name="Nicholson A.C."/>
            <person name="Gulvik C.A."/>
            <person name="Whitney A.M."/>
            <person name="Humrighouse B.W."/>
            <person name="Bell M."/>
            <person name="Holmes B."/>
            <person name="Steigerwalt A.G."/>
            <person name="Villarma A."/>
            <person name="Sheth M."/>
            <person name="Batra D."/>
            <person name="Pryor J."/>
            <person name="Bernardet J.-F."/>
            <person name="Hugo C."/>
            <person name="Kampfer P."/>
            <person name="Newman J."/>
            <person name="McQuiston J.R."/>
        </authorList>
    </citation>
    <scope>NUCLEOTIDE SEQUENCE [LARGE SCALE GENOMIC DNA]</scope>
    <source>
        <strain evidence="5 6">DSM 16927</strain>
    </source>
</reference>
<keyword evidence="6" id="KW-1185">Reference proteome</keyword>
<sequence length="347" mass="40812">MISMMELDLKNIQWGEFKISSIFQVEKGIYLNAKNIKKGNIPYISAKSTNNGLNSFIGNPYLFKGNKITIEKINLSAYYQPSDFYCSHDVTVISHDKLNRYNAIFVCNMINRQGFKYSYGRQAQMNICKNEIIYLPVNFQGEPDYAFMEKYMKQKEQEKIKKFQDYIAKRIERVKGYKEVELLDKKEWGEFFINELFSNIQRGKRLKKNDHIKGRKPYVSSSAMNNGVDGFINNKEKVRIFKNCLSIANSGSVGSTFYQPFEYVASDHVTKLENPDFNEFVYLFISGLTSRLSEKYSFNREINDKRIQREKILLPIDSKGQPDYGYMENYIKKLEYEKLTKYLKIKQ</sequence>
<dbReference type="GO" id="GO:0004519">
    <property type="term" value="F:endonuclease activity"/>
    <property type="evidence" value="ECO:0007669"/>
    <property type="project" value="UniProtKB-KW"/>
</dbReference>
<evidence type="ECO:0000256" key="2">
    <source>
        <dbReference type="ARBA" id="ARBA00022747"/>
    </source>
</evidence>
<proteinExistence type="inferred from homology"/>
<evidence type="ECO:0000256" key="3">
    <source>
        <dbReference type="ARBA" id="ARBA00023125"/>
    </source>
</evidence>
<dbReference type="Gene3D" id="3.90.220.20">
    <property type="entry name" value="DNA methylase specificity domains"/>
    <property type="match status" value="2"/>
</dbReference>
<feature type="domain" description="Type I restriction modification DNA specificity" evidence="4">
    <location>
        <begin position="186"/>
        <end position="346"/>
    </location>
</feature>
<evidence type="ECO:0000259" key="4">
    <source>
        <dbReference type="Pfam" id="PF01420"/>
    </source>
</evidence>
<dbReference type="Pfam" id="PF01420">
    <property type="entry name" value="Methylase_S"/>
    <property type="match status" value="2"/>
</dbReference>
<keyword evidence="3" id="KW-0238">DNA-binding</keyword>
<keyword evidence="5" id="KW-0378">Hydrolase</keyword>
<accession>A0ABM7BNB7</accession>
<keyword evidence="5" id="KW-0255">Endonuclease</keyword>
<evidence type="ECO:0000313" key="5">
    <source>
        <dbReference type="EMBL" id="AZB00166.1"/>
    </source>
</evidence>
<dbReference type="Proteomes" id="UP000279541">
    <property type="component" value="Chromosome"/>
</dbReference>